<dbReference type="PANTHER" id="PTHR46174">
    <property type="entry name" value="CXXC-TYPE ZINC FINGER PROTEIN 1"/>
    <property type="match status" value="1"/>
</dbReference>
<dbReference type="Proteomes" id="UP000271241">
    <property type="component" value="Unassembled WGS sequence"/>
</dbReference>
<sequence>MVTQSNVMPAATAPSSAATSKPTTFAVSESDVSTPKVSQPANVPSTAAPTIPKIRLKIGKLSIGLPAVAPAPLPLPAMHDDDAADEEVIRCICPDATLDNGKFMIACDRCSVWFHGDCVGVGPDMEDGAEWFCMRCTGRR</sequence>
<evidence type="ECO:0000256" key="7">
    <source>
        <dbReference type="SAM" id="MobiDB-lite"/>
    </source>
</evidence>
<dbReference type="GO" id="GO:0045893">
    <property type="term" value="P:positive regulation of DNA-templated transcription"/>
    <property type="evidence" value="ECO:0007669"/>
    <property type="project" value="TreeGrafter"/>
</dbReference>
<dbReference type="InterPro" id="IPR011011">
    <property type="entry name" value="Znf_FYVE_PHD"/>
</dbReference>
<evidence type="ECO:0000313" key="9">
    <source>
        <dbReference type="EMBL" id="RKP07516.1"/>
    </source>
</evidence>
<dbReference type="SUPFAM" id="SSF57903">
    <property type="entry name" value="FYVE/PHD zinc finger"/>
    <property type="match status" value="1"/>
</dbReference>
<evidence type="ECO:0000256" key="3">
    <source>
        <dbReference type="ARBA" id="ARBA00022771"/>
    </source>
</evidence>
<accession>A0A4P9XNI9</accession>
<evidence type="ECO:0000256" key="5">
    <source>
        <dbReference type="ARBA" id="ARBA00023242"/>
    </source>
</evidence>
<dbReference type="PROSITE" id="PS50016">
    <property type="entry name" value="ZF_PHD_2"/>
    <property type="match status" value="1"/>
</dbReference>
<evidence type="ECO:0000256" key="2">
    <source>
        <dbReference type="ARBA" id="ARBA00022723"/>
    </source>
</evidence>
<feature type="region of interest" description="Disordered" evidence="7">
    <location>
        <begin position="1"/>
        <end position="46"/>
    </location>
</feature>
<keyword evidence="5" id="KW-0539">Nucleus</keyword>
<dbReference type="InterPro" id="IPR013083">
    <property type="entry name" value="Znf_RING/FYVE/PHD"/>
</dbReference>
<name>A0A4P9XNI9_9FUNG</name>
<dbReference type="PROSITE" id="PS01359">
    <property type="entry name" value="ZF_PHD_1"/>
    <property type="match status" value="1"/>
</dbReference>
<protein>
    <recommendedName>
        <fullName evidence="8">PHD-type domain-containing protein</fullName>
    </recommendedName>
</protein>
<dbReference type="GO" id="GO:0008270">
    <property type="term" value="F:zinc ion binding"/>
    <property type="evidence" value="ECO:0007669"/>
    <property type="project" value="UniProtKB-KW"/>
</dbReference>
<dbReference type="AlphaFoldDB" id="A0A4P9XNI9"/>
<dbReference type="Gene3D" id="3.30.40.10">
    <property type="entry name" value="Zinc/RING finger domain, C3HC4 (zinc finger)"/>
    <property type="match status" value="1"/>
</dbReference>
<dbReference type="GO" id="GO:0048188">
    <property type="term" value="C:Set1C/COMPASS complex"/>
    <property type="evidence" value="ECO:0007669"/>
    <property type="project" value="InterPro"/>
</dbReference>
<dbReference type="InterPro" id="IPR019786">
    <property type="entry name" value="Zinc_finger_PHD-type_CS"/>
</dbReference>
<keyword evidence="10" id="KW-1185">Reference proteome</keyword>
<feature type="compositionally biased region" description="Low complexity" evidence="7">
    <location>
        <begin position="9"/>
        <end position="26"/>
    </location>
</feature>
<keyword evidence="2" id="KW-0479">Metal-binding</keyword>
<evidence type="ECO:0000256" key="1">
    <source>
        <dbReference type="ARBA" id="ARBA00004123"/>
    </source>
</evidence>
<feature type="domain" description="PHD-type" evidence="8">
    <location>
        <begin position="88"/>
        <end position="139"/>
    </location>
</feature>
<organism evidence="9 10">
    <name type="scientific">Thamnocephalis sphaerospora</name>
    <dbReference type="NCBI Taxonomy" id="78915"/>
    <lineage>
        <taxon>Eukaryota</taxon>
        <taxon>Fungi</taxon>
        <taxon>Fungi incertae sedis</taxon>
        <taxon>Zoopagomycota</taxon>
        <taxon>Zoopagomycotina</taxon>
        <taxon>Zoopagomycetes</taxon>
        <taxon>Zoopagales</taxon>
        <taxon>Sigmoideomycetaceae</taxon>
        <taxon>Thamnocephalis</taxon>
    </lineage>
</organism>
<evidence type="ECO:0000256" key="6">
    <source>
        <dbReference type="PROSITE-ProRule" id="PRU00146"/>
    </source>
</evidence>
<dbReference type="OrthoDB" id="436852at2759"/>
<dbReference type="InterPro" id="IPR001965">
    <property type="entry name" value="Znf_PHD"/>
</dbReference>
<keyword evidence="4" id="KW-0862">Zinc</keyword>
<dbReference type="InterPro" id="IPR037869">
    <property type="entry name" value="Spp1/CFP1"/>
</dbReference>
<keyword evidence="3 6" id="KW-0863">Zinc-finger</keyword>
<dbReference type="STRING" id="78915.A0A4P9XNI9"/>
<evidence type="ECO:0000313" key="10">
    <source>
        <dbReference type="Proteomes" id="UP000271241"/>
    </source>
</evidence>
<gene>
    <name evidence="9" type="ORF">THASP1DRAFT_30672</name>
</gene>
<proteinExistence type="predicted"/>
<comment type="subcellular location">
    <subcellularLocation>
        <location evidence="1">Nucleus</location>
    </subcellularLocation>
</comment>
<evidence type="ECO:0000256" key="4">
    <source>
        <dbReference type="ARBA" id="ARBA00022833"/>
    </source>
</evidence>
<reference evidence="10" key="1">
    <citation type="journal article" date="2018" name="Nat. Microbiol.">
        <title>Leveraging single-cell genomics to expand the fungal tree of life.</title>
        <authorList>
            <person name="Ahrendt S.R."/>
            <person name="Quandt C.A."/>
            <person name="Ciobanu D."/>
            <person name="Clum A."/>
            <person name="Salamov A."/>
            <person name="Andreopoulos B."/>
            <person name="Cheng J.F."/>
            <person name="Woyke T."/>
            <person name="Pelin A."/>
            <person name="Henrissat B."/>
            <person name="Reynolds N.K."/>
            <person name="Benny G.L."/>
            <person name="Smith M.E."/>
            <person name="James T.Y."/>
            <person name="Grigoriev I.V."/>
        </authorList>
    </citation>
    <scope>NUCLEOTIDE SEQUENCE [LARGE SCALE GENOMIC DNA]</scope>
    <source>
        <strain evidence="10">RSA 1356</strain>
    </source>
</reference>
<feature type="compositionally biased region" description="Polar residues" evidence="7">
    <location>
        <begin position="30"/>
        <end position="46"/>
    </location>
</feature>
<dbReference type="InterPro" id="IPR019787">
    <property type="entry name" value="Znf_PHD-finger"/>
</dbReference>
<dbReference type="PANTHER" id="PTHR46174:SF1">
    <property type="entry name" value="CXXC-TYPE ZINC FINGER PROTEIN 1"/>
    <property type="match status" value="1"/>
</dbReference>
<dbReference type="EMBL" id="KZ992708">
    <property type="protein sequence ID" value="RKP07516.1"/>
    <property type="molecule type" value="Genomic_DNA"/>
</dbReference>
<evidence type="ECO:0000259" key="8">
    <source>
        <dbReference type="PROSITE" id="PS50016"/>
    </source>
</evidence>
<dbReference type="Pfam" id="PF00628">
    <property type="entry name" value="PHD"/>
    <property type="match status" value="1"/>
</dbReference>
<dbReference type="SMART" id="SM00249">
    <property type="entry name" value="PHD"/>
    <property type="match status" value="1"/>
</dbReference>